<dbReference type="Pfam" id="PF05056">
    <property type="entry name" value="DUF674"/>
    <property type="match status" value="1"/>
</dbReference>
<gene>
    <name evidence="1" type="ORF">RHSIM_Rhsim09G0159600</name>
</gene>
<keyword evidence="2" id="KW-1185">Reference proteome</keyword>
<dbReference type="PANTHER" id="PTHR33103">
    <property type="entry name" value="OS01G0153900 PROTEIN"/>
    <property type="match status" value="1"/>
</dbReference>
<dbReference type="OrthoDB" id="2014278at2759"/>
<organism evidence="1 2">
    <name type="scientific">Rhododendron simsii</name>
    <name type="common">Sims's rhododendron</name>
    <dbReference type="NCBI Taxonomy" id="118357"/>
    <lineage>
        <taxon>Eukaryota</taxon>
        <taxon>Viridiplantae</taxon>
        <taxon>Streptophyta</taxon>
        <taxon>Embryophyta</taxon>
        <taxon>Tracheophyta</taxon>
        <taxon>Spermatophyta</taxon>
        <taxon>Magnoliopsida</taxon>
        <taxon>eudicotyledons</taxon>
        <taxon>Gunneridae</taxon>
        <taxon>Pentapetalae</taxon>
        <taxon>asterids</taxon>
        <taxon>Ericales</taxon>
        <taxon>Ericaceae</taxon>
        <taxon>Ericoideae</taxon>
        <taxon>Rhodoreae</taxon>
        <taxon>Rhododendron</taxon>
    </lineage>
</organism>
<accession>A0A834GIU6</accession>
<dbReference type="AlphaFoldDB" id="A0A834GIU6"/>
<name>A0A834GIU6_RHOSS</name>
<comment type="caution">
    <text evidence="1">The sequence shown here is derived from an EMBL/GenBank/DDBJ whole genome shotgun (WGS) entry which is preliminary data.</text>
</comment>
<dbReference type="PANTHER" id="PTHR33103:SF19">
    <property type="entry name" value="OS09G0544700 PROTEIN"/>
    <property type="match status" value="1"/>
</dbReference>
<dbReference type="EMBL" id="WJXA01000009">
    <property type="protein sequence ID" value="KAF7132936.1"/>
    <property type="molecule type" value="Genomic_DNA"/>
</dbReference>
<evidence type="ECO:0008006" key="3">
    <source>
        <dbReference type="Google" id="ProtNLM"/>
    </source>
</evidence>
<proteinExistence type="predicted"/>
<evidence type="ECO:0000313" key="1">
    <source>
        <dbReference type="EMBL" id="KAF7132936.1"/>
    </source>
</evidence>
<dbReference type="Proteomes" id="UP000626092">
    <property type="component" value="Unassembled WGS sequence"/>
</dbReference>
<reference evidence="1" key="1">
    <citation type="submission" date="2019-11" db="EMBL/GenBank/DDBJ databases">
        <authorList>
            <person name="Liu Y."/>
            <person name="Hou J."/>
            <person name="Li T.-Q."/>
            <person name="Guan C.-H."/>
            <person name="Wu X."/>
            <person name="Wu H.-Z."/>
            <person name="Ling F."/>
            <person name="Zhang R."/>
            <person name="Shi X.-G."/>
            <person name="Ren J.-P."/>
            <person name="Chen E.-F."/>
            <person name="Sun J.-M."/>
        </authorList>
    </citation>
    <scope>NUCLEOTIDE SEQUENCE</scope>
    <source>
        <strain evidence="1">Adult_tree_wgs_1</strain>
        <tissue evidence="1">Leaves</tissue>
    </source>
</reference>
<evidence type="ECO:0000313" key="2">
    <source>
        <dbReference type="Proteomes" id="UP000626092"/>
    </source>
</evidence>
<sequence>MATSSKTKVSLKLLVDTNGKRVLFAEAGKDFVDFLFNLLHLPVGTMAKLLKKQAMVGTLGNLYESIENLNETYFQPDKSKQSLLNPKAPIGSSDISPLLLQDEVSDCTVAKRFYVCNNSCDCEDDDQYFHYHPYVSNDSEALCPDCNSGMSREVGYVTREEVKEVELAAGEGGFVKGVVTYMVMDDLMVTPMSTISGITLLNKFNVKEVGALEERVVDMGMPEVFN</sequence>
<protein>
    <recommendedName>
        <fullName evidence="3">DUF674 family protein</fullName>
    </recommendedName>
</protein>
<dbReference type="InterPro" id="IPR007750">
    <property type="entry name" value="DUF674"/>
</dbReference>